<evidence type="ECO:0000256" key="2">
    <source>
        <dbReference type="ARBA" id="ARBA00023002"/>
    </source>
</evidence>
<dbReference type="SUPFAM" id="SSF51735">
    <property type="entry name" value="NAD(P)-binding Rossmann-fold domains"/>
    <property type="match status" value="1"/>
</dbReference>
<dbReference type="RefSeq" id="XP_014671552.1">
    <property type="nucleotide sequence ID" value="XM_014816066.1"/>
</dbReference>
<protein>
    <submittedName>
        <fullName evidence="4 5">Dehydrogenase/reductase SDR family member 4-like</fullName>
    </submittedName>
</protein>
<dbReference type="NCBIfam" id="NF005559">
    <property type="entry name" value="PRK07231.1"/>
    <property type="match status" value="1"/>
</dbReference>
<dbReference type="InterPro" id="IPR002347">
    <property type="entry name" value="SDR_fam"/>
</dbReference>
<dbReference type="Gene3D" id="3.40.50.720">
    <property type="entry name" value="NAD(P)-binding Rossmann-like Domain"/>
    <property type="match status" value="1"/>
</dbReference>
<dbReference type="PROSITE" id="PS00061">
    <property type="entry name" value="ADH_SHORT"/>
    <property type="match status" value="1"/>
</dbReference>
<keyword evidence="2" id="KW-0560">Oxidoreductase</keyword>
<dbReference type="InterPro" id="IPR036291">
    <property type="entry name" value="NAD(P)-bd_dom_sf"/>
</dbReference>
<dbReference type="Proteomes" id="UP000695022">
    <property type="component" value="Unplaced"/>
</dbReference>
<evidence type="ECO:0000313" key="4">
    <source>
        <dbReference type="RefSeq" id="XP_014671552.1"/>
    </source>
</evidence>
<name>A0ABM1EH81_PRICU</name>
<sequence length="257" mass="27195">MATSLALPLAGKVAIVTASTQGIGLAISRRLAKDGARVVISSRKQGNVDKAQKQLQDEGLDVTGMVCHVGNAEDRKTLVTKTLERNGSIDILISNAAANPAMGNIFDTTEEQWTKIFDTNVKSAFFLAKEVAPHMQKKGNGNIVFVTSIGGYQPFELLGCYSVSKTALLGLVKAMAPQCAEMGIRVNGVAPGVIRTKFSAPLHTSTSIAEEVLKQVPVKRFGEPVEVAGTVSYLVSDDASYVTGETIVIAGGMQSRL</sequence>
<dbReference type="RefSeq" id="XP_014671558.1">
    <property type="nucleotide sequence ID" value="XM_014816072.1"/>
</dbReference>
<evidence type="ECO:0000313" key="3">
    <source>
        <dbReference type="Proteomes" id="UP000695022"/>
    </source>
</evidence>
<proteinExistence type="inferred from homology"/>
<dbReference type="PANTHER" id="PTHR43943:SF2">
    <property type="entry name" value="DEHYDROGENASE_REDUCTASE 4"/>
    <property type="match status" value="1"/>
</dbReference>
<gene>
    <name evidence="4 5" type="primary">LOC106812233</name>
</gene>
<reference evidence="4 5" key="1">
    <citation type="submission" date="2025-05" db="UniProtKB">
        <authorList>
            <consortium name="RefSeq"/>
        </authorList>
    </citation>
    <scope>IDENTIFICATION</scope>
</reference>
<comment type="similarity">
    <text evidence="1">Belongs to the short-chain dehydrogenases/reductases (SDR) family.</text>
</comment>
<keyword evidence="3" id="KW-1185">Reference proteome</keyword>
<organism evidence="3 4">
    <name type="scientific">Priapulus caudatus</name>
    <name type="common">Priapulid worm</name>
    <dbReference type="NCBI Taxonomy" id="37621"/>
    <lineage>
        <taxon>Eukaryota</taxon>
        <taxon>Metazoa</taxon>
        <taxon>Ecdysozoa</taxon>
        <taxon>Scalidophora</taxon>
        <taxon>Priapulida</taxon>
        <taxon>Priapulimorpha</taxon>
        <taxon>Priapulimorphida</taxon>
        <taxon>Priapulidae</taxon>
        <taxon>Priapulus</taxon>
    </lineage>
</organism>
<dbReference type="PRINTS" id="PR00081">
    <property type="entry name" value="GDHRDH"/>
</dbReference>
<dbReference type="GeneID" id="106812233"/>
<dbReference type="InterPro" id="IPR020904">
    <property type="entry name" value="Sc_DH/Rdtase_CS"/>
</dbReference>
<dbReference type="PANTHER" id="PTHR43943">
    <property type="entry name" value="DEHYDROGENASE/REDUCTASE (SDR FAMILY) MEMBER 4"/>
    <property type="match status" value="1"/>
</dbReference>
<dbReference type="PRINTS" id="PR00080">
    <property type="entry name" value="SDRFAMILY"/>
</dbReference>
<accession>A0ABM1EH81</accession>
<evidence type="ECO:0000313" key="5">
    <source>
        <dbReference type="RefSeq" id="XP_014671558.1"/>
    </source>
</evidence>
<dbReference type="Pfam" id="PF13561">
    <property type="entry name" value="adh_short_C2"/>
    <property type="match status" value="1"/>
</dbReference>
<evidence type="ECO:0000256" key="1">
    <source>
        <dbReference type="ARBA" id="ARBA00006484"/>
    </source>
</evidence>